<dbReference type="GO" id="GO:0030313">
    <property type="term" value="C:cell envelope"/>
    <property type="evidence" value="ECO:0007669"/>
    <property type="project" value="UniProtKB-SubCell"/>
</dbReference>
<dbReference type="GO" id="GO:0004222">
    <property type="term" value="F:metalloendopeptidase activity"/>
    <property type="evidence" value="ECO:0007669"/>
    <property type="project" value="TreeGrafter"/>
</dbReference>
<evidence type="ECO:0000256" key="3">
    <source>
        <dbReference type="ARBA" id="ARBA00022670"/>
    </source>
</evidence>
<accession>Q2S8Y8</accession>
<gene>
    <name evidence="11" type="ordered locus">HCH_06239</name>
</gene>
<evidence type="ECO:0000313" key="12">
    <source>
        <dbReference type="Proteomes" id="UP000000238"/>
    </source>
</evidence>
<keyword evidence="12" id="KW-1185">Reference proteome</keyword>
<comment type="subcellular location">
    <subcellularLocation>
        <location evidence="2">Cell envelope</location>
    </subcellularLocation>
</comment>
<feature type="compositionally biased region" description="Low complexity" evidence="8">
    <location>
        <begin position="85"/>
        <end position="96"/>
    </location>
</feature>
<organism evidence="11 12">
    <name type="scientific">Hahella chejuensis (strain KCTC 2396)</name>
    <dbReference type="NCBI Taxonomy" id="349521"/>
    <lineage>
        <taxon>Bacteria</taxon>
        <taxon>Pseudomonadati</taxon>
        <taxon>Pseudomonadota</taxon>
        <taxon>Gammaproteobacteria</taxon>
        <taxon>Oceanospirillales</taxon>
        <taxon>Hahellaceae</taxon>
        <taxon>Hahella</taxon>
    </lineage>
</organism>
<dbReference type="PROSITE" id="PS51782">
    <property type="entry name" value="LYSM"/>
    <property type="match status" value="1"/>
</dbReference>
<dbReference type="InterPro" id="IPR018392">
    <property type="entry name" value="LysM"/>
</dbReference>
<dbReference type="Pfam" id="PF19425">
    <property type="entry name" value="Csd3_N2"/>
    <property type="match status" value="1"/>
</dbReference>
<dbReference type="KEGG" id="hch:HCH_06239"/>
<dbReference type="InterPro" id="IPR011055">
    <property type="entry name" value="Dup_hybrid_motif"/>
</dbReference>
<proteinExistence type="predicted"/>
<reference evidence="11 12" key="1">
    <citation type="journal article" date="2005" name="Nucleic Acids Res.">
        <title>Genomic blueprint of Hahella chejuensis, a marine microbe producing an algicidal agent.</title>
        <authorList>
            <person name="Jeong H."/>
            <person name="Yim J.H."/>
            <person name="Lee C."/>
            <person name="Choi S.-H."/>
            <person name="Park Y.K."/>
            <person name="Yoon S.H."/>
            <person name="Hur C.-G."/>
            <person name="Kang H.-Y."/>
            <person name="Kim D."/>
            <person name="Lee H.H."/>
            <person name="Park K.H."/>
            <person name="Park S.-H."/>
            <person name="Park H.-S."/>
            <person name="Lee H.K."/>
            <person name="Oh T.K."/>
            <person name="Kim J.F."/>
        </authorList>
    </citation>
    <scope>NUCLEOTIDE SEQUENCE [LARGE SCALE GENOMIC DNA]</scope>
    <source>
        <strain evidence="11 12">KCTC 2396</strain>
    </source>
</reference>
<dbReference type="Gene3D" id="3.10.450.350">
    <property type="match status" value="2"/>
</dbReference>
<feature type="chain" id="PRO_5004215175" evidence="9">
    <location>
        <begin position="21"/>
        <end position="473"/>
    </location>
</feature>
<dbReference type="eggNOG" id="COG0739">
    <property type="taxonomic scope" value="Bacteria"/>
</dbReference>
<evidence type="ECO:0000256" key="2">
    <source>
        <dbReference type="ARBA" id="ARBA00004196"/>
    </source>
</evidence>
<protein>
    <submittedName>
        <fullName evidence="11">Membrane protein related to metalloendopeptidase</fullName>
    </submittedName>
</protein>
<name>Q2S8Y8_HAHCH</name>
<evidence type="ECO:0000256" key="6">
    <source>
        <dbReference type="ARBA" id="ARBA00022833"/>
    </source>
</evidence>
<dbReference type="PANTHER" id="PTHR21666:SF288">
    <property type="entry name" value="CELL DIVISION PROTEIN YTFB"/>
    <property type="match status" value="1"/>
</dbReference>
<dbReference type="InterPro" id="IPR016047">
    <property type="entry name" value="M23ase_b-sheet_dom"/>
</dbReference>
<feature type="signal peptide" evidence="9">
    <location>
        <begin position="1"/>
        <end position="20"/>
    </location>
</feature>
<dbReference type="OrthoDB" id="9805070at2"/>
<keyword evidence="5" id="KW-0378">Hydrolase</keyword>
<feature type="region of interest" description="Disordered" evidence="8">
    <location>
        <begin position="76"/>
        <end position="96"/>
    </location>
</feature>
<keyword evidence="6" id="KW-0862">Zinc</keyword>
<evidence type="ECO:0000256" key="5">
    <source>
        <dbReference type="ARBA" id="ARBA00022801"/>
    </source>
</evidence>
<dbReference type="CDD" id="cd12797">
    <property type="entry name" value="M23_peptidase"/>
    <property type="match status" value="1"/>
</dbReference>
<evidence type="ECO:0000256" key="4">
    <source>
        <dbReference type="ARBA" id="ARBA00022723"/>
    </source>
</evidence>
<evidence type="ECO:0000256" key="1">
    <source>
        <dbReference type="ARBA" id="ARBA00001947"/>
    </source>
</evidence>
<keyword evidence="9" id="KW-0732">Signal</keyword>
<dbReference type="GO" id="GO:0006508">
    <property type="term" value="P:proteolysis"/>
    <property type="evidence" value="ECO:0007669"/>
    <property type="project" value="UniProtKB-KW"/>
</dbReference>
<dbReference type="Proteomes" id="UP000000238">
    <property type="component" value="Chromosome"/>
</dbReference>
<keyword evidence="3" id="KW-0645">Protease</keyword>
<dbReference type="InterPro" id="IPR050570">
    <property type="entry name" value="Cell_wall_metabolism_enzyme"/>
</dbReference>
<dbReference type="Gene3D" id="2.70.70.10">
    <property type="entry name" value="Glucose Permease (Domain IIA)"/>
    <property type="match status" value="1"/>
</dbReference>
<evidence type="ECO:0000256" key="7">
    <source>
        <dbReference type="ARBA" id="ARBA00023049"/>
    </source>
</evidence>
<evidence type="ECO:0000256" key="9">
    <source>
        <dbReference type="SAM" id="SignalP"/>
    </source>
</evidence>
<dbReference type="PANTHER" id="PTHR21666">
    <property type="entry name" value="PEPTIDASE-RELATED"/>
    <property type="match status" value="1"/>
</dbReference>
<dbReference type="FunFam" id="2.70.70.10:FF:000002">
    <property type="entry name" value="Murein DD-endopeptidase MepM"/>
    <property type="match status" value="1"/>
</dbReference>
<dbReference type="HOGENOM" id="CLU_026846_2_2_6"/>
<dbReference type="GO" id="GO:0042834">
    <property type="term" value="F:peptidoglycan binding"/>
    <property type="evidence" value="ECO:0007669"/>
    <property type="project" value="InterPro"/>
</dbReference>
<evidence type="ECO:0000313" key="11">
    <source>
        <dbReference type="EMBL" id="ABC32886.1"/>
    </source>
</evidence>
<dbReference type="EMBL" id="CP000155">
    <property type="protein sequence ID" value="ABC32886.1"/>
    <property type="molecule type" value="Genomic_DNA"/>
</dbReference>
<dbReference type="GO" id="GO:0046872">
    <property type="term" value="F:metal ion binding"/>
    <property type="evidence" value="ECO:0007669"/>
    <property type="project" value="UniProtKB-KW"/>
</dbReference>
<keyword evidence="4" id="KW-0479">Metal-binding</keyword>
<comment type="cofactor">
    <cofactor evidence="1">
        <name>Zn(2+)</name>
        <dbReference type="ChEBI" id="CHEBI:29105"/>
    </cofactor>
</comment>
<feature type="domain" description="LysM" evidence="10">
    <location>
        <begin position="101"/>
        <end position="148"/>
    </location>
</feature>
<keyword evidence="7" id="KW-0482">Metalloprotease</keyword>
<evidence type="ECO:0000259" key="10">
    <source>
        <dbReference type="PROSITE" id="PS51782"/>
    </source>
</evidence>
<dbReference type="AlphaFoldDB" id="Q2S8Y8"/>
<sequence>MLIKKILPKLSRIHFLAVAAAGSMLGSALILSPSEQAAAGRITLNIPLDGQPSSQVDSSSPLADLPEDSASAKIKPLVPSTVEQATETPAPAAAEPEIAWNEFEVKNGDSLSALFKRAGASSAELAQMVNDIPGKEWTQIFPGEKLDFAFNAENKLSALRIHRSQLENWLINATAENKFELEKVVLKPDVQTAYAEGVIKSALFIDAKNAGLPDSLIMDLANIFGWDVDFVLDIRSGDSFKLVYEELFLDGNKISNGNILAAEFTNQGETFTAVRYEDQEGKTGYFTPDGKSLKKAFLRTPIDFARISSHFNLQRKHPVLHKFRAHKGTDYAAGRGTPIKASGDGKVIFAGRKGGYGNVVILQHGQSITTLYAHMKGFARGIKNGKRINQGQVIGYVGSSGLATGPHLHYEFRVNGVHKNPVTVKFPHAQPVAGNEMARFKEQAQTALAQLQAYSDSYQVAKRDSLSSDNADL</sequence>
<dbReference type="SUPFAM" id="SSF51261">
    <property type="entry name" value="Duplicated hybrid motif"/>
    <property type="match status" value="1"/>
</dbReference>
<dbReference type="Pfam" id="PF01551">
    <property type="entry name" value="Peptidase_M23"/>
    <property type="match status" value="1"/>
</dbReference>
<evidence type="ECO:0000256" key="8">
    <source>
        <dbReference type="SAM" id="MobiDB-lite"/>
    </source>
</evidence>
<dbReference type="STRING" id="349521.HCH_06239"/>
<dbReference type="InterPro" id="IPR045834">
    <property type="entry name" value="Csd3_N2"/>
</dbReference>
<dbReference type="eggNOG" id="COG3061">
    <property type="taxonomic scope" value="Bacteria"/>
</dbReference>